<dbReference type="RefSeq" id="WP_089874510.1">
    <property type="nucleotide sequence ID" value="NZ_FNBH01000004.1"/>
</dbReference>
<keyword evidence="1" id="KW-0378">Hydrolase</keyword>
<keyword evidence="2" id="KW-1185">Reference proteome</keyword>
<dbReference type="AlphaFoldDB" id="A0A1G7U3D9"/>
<dbReference type="Proteomes" id="UP000199203">
    <property type="component" value="Unassembled WGS sequence"/>
</dbReference>
<evidence type="ECO:0000313" key="2">
    <source>
        <dbReference type="Proteomes" id="UP000199203"/>
    </source>
</evidence>
<dbReference type="Gene3D" id="3.30.2170.10">
    <property type="entry name" value="archaeoglobus fulgidus dsm 4304 superfamily"/>
    <property type="match status" value="1"/>
</dbReference>
<protein>
    <submittedName>
        <fullName evidence="1">Endonuclease V</fullName>
    </submittedName>
</protein>
<keyword evidence="1" id="KW-0540">Nuclease</keyword>
<evidence type="ECO:0000313" key="1">
    <source>
        <dbReference type="EMBL" id="SDG41290.1"/>
    </source>
</evidence>
<dbReference type="Pfam" id="PF04493">
    <property type="entry name" value="Endonuclease_5"/>
    <property type="match status" value="1"/>
</dbReference>
<dbReference type="GO" id="GO:0004519">
    <property type="term" value="F:endonuclease activity"/>
    <property type="evidence" value="ECO:0007669"/>
    <property type="project" value="UniProtKB-KW"/>
</dbReference>
<dbReference type="GO" id="GO:0006281">
    <property type="term" value="P:DNA repair"/>
    <property type="evidence" value="ECO:0007669"/>
    <property type="project" value="InterPro"/>
</dbReference>
<dbReference type="InterPro" id="IPR007581">
    <property type="entry name" value="Endonuclease-V"/>
</dbReference>
<gene>
    <name evidence="1" type="ORF">SAMN05421825_3284</name>
</gene>
<dbReference type="EMBL" id="FNBH01000004">
    <property type="protein sequence ID" value="SDG41290.1"/>
    <property type="molecule type" value="Genomic_DNA"/>
</dbReference>
<organism evidence="1 2">
    <name type="scientific">Epilithonimonas hungarica</name>
    <dbReference type="NCBI Taxonomy" id="454006"/>
    <lineage>
        <taxon>Bacteria</taxon>
        <taxon>Pseudomonadati</taxon>
        <taxon>Bacteroidota</taxon>
        <taxon>Flavobacteriia</taxon>
        <taxon>Flavobacteriales</taxon>
        <taxon>Weeksellaceae</taxon>
        <taxon>Chryseobacterium group</taxon>
        <taxon>Epilithonimonas</taxon>
    </lineage>
</organism>
<dbReference type="STRING" id="454006.SAMN05421825_3284"/>
<dbReference type="OrthoDB" id="2593273at2"/>
<accession>A0A1G7U3D9</accession>
<reference evidence="2" key="1">
    <citation type="submission" date="2016-10" db="EMBL/GenBank/DDBJ databases">
        <authorList>
            <person name="Varghese N."/>
            <person name="Submissions S."/>
        </authorList>
    </citation>
    <scope>NUCLEOTIDE SEQUENCE [LARGE SCALE GENOMIC DNA]</scope>
    <source>
        <strain evidence="2">DSM 19684</strain>
    </source>
</reference>
<keyword evidence="1" id="KW-0255">Endonuclease</keyword>
<name>A0A1G7U3D9_9FLAO</name>
<sequence length="169" mass="19307">MLLALDVHYREEEAKVVGVLFHWEDAVPQDVIIEYIDDVEEYIPGQFYKRELPCLMKIIEKLDIGQLEAIIVDGHIYVDNDRNYGLGGRLYEVLENKTPIIGVAKTTFYNNETITEIKRGKSNNPLYISAIGIDLSIVSQKILDMYGGFRIPNILKTLDQITKNDSNSK</sequence>
<proteinExistence type="predicted"/>